<gene>
    <name evidence="9" type="ORF">ACFSQ0_01980</name>
</gene>
<keyword evidence="9" id="KW-0675">Receptor</keyword>
<keyword evidence="3 7" id="KW-1134">Transmembrane beta strand</keyword>
<dbReference type="PROSITE" id="PS52016">
    <property type="entry name" value="TONB_DEPENDENT_REC_3"/>
    <property type="match status" value="1"/>
</dbReference>
<dbReference type="Pfam" id="PF07715">
    <property type="entry name" value="Plug"/>
    <property type="match status" value="1"/>
</dbReference>
<comment type="similarity">
    <text evidence="7">Belongs to the TonB-dependent receptor family.</text>
</comment>
<dbReference type="InterPro" id="IPR039426">
    <property type="entry name" value="TonB-dep_rcpt-like"/>
</dbReference>
<sequence length="765" mass="88688">MNKKIKVQLFFTFLLFPILLLAQVKTKESLSILDIIKRFEQQTSFKFSYLENELEQLPPFTINSNLTPRQIITEIERNSNLEFEFLSQDFIAIRLKNPLEADKVLDLEEVIIQNYLNKSITKKDQGVFDIDLNQLPTFPGLIEPDALQALQVLPGIESINEKVSDLNIRGGTPDQNLILWDGIRMYQYGHFFGLISAINPYFVDEVALVKNGTDASYGNSVSGVISLQTSDEINRKFNAEAGINYLYGFGLIDTPLGKRSSLRLAARSSINNYFRTPTYNQYYEQAFQNSILDPLEQESIKQNDEFHFYDTTLRYLYQPNKRNKFKLSFIYLSNNLNYREDFLQGNQIDPKTSGLSQNNLGIGLNYTRQWNEGIKTKLQYYYSLYNLEASNEERKKNRISRQKNKVREHGFKIENTLNINHLSDLQIGFEHIYAQIENFTRQSNPLDGFFSTRYTSTQAIYGTYSFKSIDNKTSLHLGSRLNYFSQLDQFQFEPRFSLNQKVVENLAFEFLGEVKSQYHTQINGAQKDFLGIQNNKWQGANNQDIPLMQSMQLSLGLHYTKNNWLASIEGYAKKVNNITASSQGFQDQYQYAPFSGDYYIRGIDFLIRKEFKRFNFWAGYSLTNNDYRFNEISQNSFPSNTAIANSLSFNTSYEQNGLQVSLGLKWRSGKAYTPISQENLTNNLFLYSPSNSAQLPSYFRTDFSAGQEFKLDKKVNAYIGLSVWNLFNSSNIINAYYLQENSEIFFIQQEALRITPNLIFRIKIH</sequence>
<proteinExistence type="inferred from homology"/>
<name>A0ABW5SAP9_9FLAO</name>
<evidence type="ECO:0000256" key="3">
    <source>
        <dbReference type="ARBA" id="ARBA00022452"/>
    </source>
</evidence>
<evidence type="ECO:0000256" key="6">
    <source>
        <dbReference type="ARBA" id="ARBA00023237"/>
    </source>
</evidence>
<dbReference type="Gene3D" id="2.170.130.10">
    <property type="entry name" value="TonB-dependent receptor, plug domain"/>
    <property type="match status" value="1"/>
</dbReference>
<evidence type="ECO:0000259" key="8">
    <source>
        <dbReference type="Pfam" id="PF07715"/>
    </source>
</evidence>
<evidence type="ECO:0000256" key="1">
    <source>
        <dbReference type="ARBA" id="ARBA00004571"/>
    </source>
</evidence>
<evidence type="ECO:0000313" key="9">
    <source>
        <dbReference type="EMBL" id="MFD2696747.1"/>
    </source>
</evidence>
<evidence type="ECO:0000256" key="2">
    <source>
        <dbReference type="ARBA" id="ARBA00022448"/>
    </source>
</evidence>
<dbReference type="InterPro" id="IPR012910">
    <property type="entry name" value="Plug_dom"/>
</dbReference>
<evidence type="ECO:0000256" key="5">
    <source>
        <dbReference type="ARBA" id="ARBA00023136"/>
    </source>
</evidence>
<dbReference type="RefSeq" id="WP_379043389.1">
    <property type="nucleotide sequence ID" value="NZ_JBHULZ010000008.1"/>
</dbReference>
<keyword evidence="5 7" id="KW-0472">Membrane</keyword>
<dbReference type="InterPro" id="IPR037066">
    <property type="entry name" value="Plug_dom_sf"/>
</dbReference>
<dbReference type="SUPFAM" id="SSF56935">
    <property type="entry name" value="Porins"/>
    <property type="match status" value="1"/>
</dbReference>
<evidence type="ECO:0000256" key="7">
    <source>
        <dbReference type="PROSITE-ProRule" id="PRU01360"/>
    </source>
</evidence>
<dbReference type="EMBL" id="JBHULZ010000008">
    <property type="protein sequence ID" value="MFD2696747.1"/>
    <property type="molecule type" value="Genomic_DNA"/>
</dbReference>
<reference evidence="10" key="1">
    <citation type="journal article" date="2019" name="Int. J. Syst. Evol. Microbiol.">
        <title>The Global Catalogue of Microorganisms (GCM) 10K type strain sequencing project: providing services to taxonomists for standard genome sequencing and annotation.</title>
        <authorList>
            <consortium name="The Broad Institute Genomics Platform"/>
            <consortium name="The Broad Institute Genome Sequencing Center for Infectious Disease"/>
            <person name="Wu L."/>
            <person name="Ma J."/>
        </authorList>
    </citation>
    <scope>NUCLEOTIDE SEQUENCE [LARGE SCALE GENOMIC DNA]</scope>
    <source>
        <strain evidence="10">KCTC 42255</strain>
    </source>
</reference>
<evidence type="ECO:0000313" key="10">
    <source>
        <dbReference type="Proteomes" id="UP001597357"/>
    </source>
</evidence>
<keyword evidence="4 7" id="KW-0812">Transmembrane</keyword>
<dbReference type="Gene3D" id="2.40.170.20">
    <property type="entry name" value="TonB-dependent receptor, beta-barrel domain"/>
    <property type="match status" value="1"/>
</dbReference>
<dbReference type="InterPro" id="IPR036942">
    <property type="entry name" value="Beta-barrel_TonB_sf"/>
</dbReference>
<accession>A0ABW5SAP9</accession>
<dbReference type="Proteomes" id="UP001597357">
    <property type="component" value="Unassembled WGS sequence"/>
</dbReference>
<comment type="caution">
    <text evidence="9">The sequence shown here is derived from an EMBL/GenBank/DDBJ whole genome shotgun (WGS) entry which is preliminary data.</text>
</comment>
<keyword evidence="6 7" id="KW-0998">Cell outer membrane</keyword>
<feature type="domain" description="TonB-dependent receptor plug" evidence="8">
    <location>
        <begin position="147"/>
        <end position="224"/>
    </location>
</feature>
<comment type="subcellular location">
    <subcellularLocation>
        <location evidence="1 7">Cell outer membrane</location>
        <topology evidence="1 7">Multi-pass membrane protein</topology>
    </subcellularLocation>
</comment>
<keyword evidence="2 7" id="KW-0813">Transport</keyword>
<evidence type="ECO:0000256" key="4">
    <source>
        <dbReference type="ARBA" id="ARBA00022692"/>
    </source>
</evidence>
<protein>
    <submittedName>
        <fullName evidence="9">TonB-dependent receptor plug domain-containing protein</fullName>
    </submittedName>
</protein>
<keyword evidence="10" id="KW-1185">Reference proteome</keyword>
<organism evidence="9 10">
    <name type="scientific">Mesonia sediminis</name>
    <dbReference type="NCBI Taxonomy" id="1703946"/>
    <lineage>
        <taxon>Bacteria</taxon>
        <taxon>Pseudomonadati</taxon>
        <taxon>Bacteroidota</taxon>
        <taxon>Flavobacteriia</taxon>
        <taxon>Flavobacteriales</taxon>
        <taxon>Flavobacteriaceae</taxon>
        <taxon>Mesonia</taxon>
    </lineage>
</organism>